<dbReference type="EMBL" id="LGFD01000021">
    <property type="protein sequence ID" value="KUK17527.1"/>
    <property type="molecule type" value="Genomic_DNA"/>
</dbReference>
<reference evidence="2" key="1">
    <citation type="journal article" date="2015" name="MBio">
        <title>Genome-Resolved Metagenomic Analysis Reveals Roles for Candidate Phyla and Other Microbial Community Members in Biogeochemical Transformations in Oil Reservoirs.</title>
        <authorList>
            <person name="Hu P."/>
            <person name="Tom L."/>
            <person name="Singh A."/>
            <person name="Thomas B.C."/>
            <person name="Baker B.J."/>
            <person name="Piceno Y.M."/>
            <person name="Andersen G.L."/>
            <person name="Banfield J.F."/>
        </authorList>
    </citation>
    <scope>NUCLEOTIDE SEQUENCE [LARGE SCALE GENOMIC DNA]</scope>
</reference>
<dbReference type="PIRSF" id="PIRSF036668">
    <property type="entry name" value="ATPase_UCP036668"/>
    <property type="match status" value="1"/>
</dbReference>
<dbReference type="Pfam" id="PF06508">
    <property type="entry name" value="QueC"/>
    <property type="match status" value="1"/>
</dbReference>
<evidence type="ECO:0000313" key="1">
    <source>
        <dbReference type="EMBL" id="KUK17527.1"/>
    </source>
</evidence>
<dbReference type="RefSeq" id="WP_283217652.1">
    <property type="nucleotide sequence ID" value="NZ_LGFD01000021.1"/>
</dbReference>
<dbReference type="InterPro" id="IPR052188">
    <property type="entry name" value="Ni-pincer_cofactor_biosynth"/>
</dbReference>
<sequence>MLKCSVCIHDERTAKIKIVNGKPVCKECLHYLAHKPDKERVRAELEELMSKLNKAIVAFSGGKDSTVALYLAKEKYGVDVEAVMIDHGFMAREAIENAKRMCDYLDVPLTVLRYDYSDIFREALLKAKSPCKKCSSRTMGELREYALKKGVKSIVTGHELPFGHHPYRIMRGGIIQIRLLSLMSEEERFKILEKRPFKFPELPGYTTNCLIIGPALRRYYEKHGYSFETRRIAALVRYGLIDTKKAIKKVSKPKISEKIEREVYKRLGIEKKD</sequence>
<dbReference type="PATRIC" id="fig|172049.5.peg.2189"/>
<dbReference type="PANTHER" id="PTHR43169:SF3">
    <property type="entry name" value="ATPASE, PP-LOOP SUPERFAMILY-RELATED"/>
    <property type="match status" value="1"/>
</dbReference>
<accession>A0A101ELE6</accession>
<dbReference type="InterPro" id="IPR018317">
    <property type="entry name" value="QueC"/>
</dbReference>
<dbReference type="InterPro" id="IPR012121">
    <property type="entry name" value="ATPase_PP-loop_MJ1599"/>
</dbReference>
<organism evidence="1 2">
    <name type="scientific">Thermococcus sibiricus</name>
    <dbReference type="NCBI Taxonomy" id="172049"/>
    <lineage>
        <taxon>Archaea</taxon>
        <taxon>Methanobacteriati</taxon>
        <taxon>Methanobacteriota</taxon>
        <taxon>Thermococci</taxon>
        <taxon>Thermococcales</taxon>
        <taxon>Thermococcaceae</taxon>
        <taxon>Thermococcus</taxon>
    </lineage>
</organism>
<dbReference type="Gene3D" id="3.40.50.620">
    <property type="entry name" value="HUPs"/>
    <property type="match status" value="1"/>
</dbReference>
<gene>
    <name evidence="1" type="ORF">XD54_1208</name>
</gene>
<name>A0A101ELE6_9EURY</name>
<dbReference type="InterPro" id="IPR014729">
    <property type="entry name" value="Rossmann-like_a/b/a_fold"/>
</dbReference>
<evidence type="ECO:0000313" key="2">
    <source>
        <dbReference type="Proteomes" id="UP000053911"/>
    </source>
</evidence>
<protein>
    <submittedName>
        <fullName evidence="1">Putative ATPase of the PP-loop superfamily</fullName>
    </submittedName>
</protein>
<dbReference type="SUPFAM" id="SSF52402">
    <property type="entry name" value="Adenine nucleotide alpha hydrolases-like"/>
    <property type="match status" value="1"/>
</dbReference>
<dbReference type="PANTHER" id="PTHR43169">
    <property type="entry name" value="EXSB FAMILY PROTEIN"/>
    <property type="match status" value="1"/>
</dbReference>
<comment type="caution">
    <text evidence="1">The sequence shown here is derived from an EMBL/GenBank/DDBJ whole genome shotgun (WGS) entry which is preliminary data.</text>
</comment>
<proteinExistence type="predicted"/>
<dbReference type="Proteomes" id="UP000053911">
    <property type="component" value="Unassembled WGS sequence"/>
</dbReference>
<dbReference type="AlphaFoldDB" id="A0A101ELE6"/>